<gene>
    <name evidence="4" type="primary">calB</name>
    <name evidence="4" type="ORF">ERS852406_02521</name>
</gene>
<reference evidence="4 5" key="1">
    <citation type="submission" date="2015-09" db="EMBL/GenBank/DDBJ databases">
        <authorList>
            <consortium name="Pathogen Informatics"/>
        </authorList>
    </citation>
    <scope>NUCLEOTIDE SEQUENCE [LARGE SCALE GENOMIC DNA]</scope>
    <source>
        <strain evidence="4 5">2789STDY5608849</strain>
    </source>
</reference>
<dbReference type="GO" id="GO:0006081">
    <property type="term" value="P:aldehyde metabolic process"/>
    <property type="evidence" value="ECO:0007669"/>
    <property type="project" value="InterPro"/>
</dbReference>
<dbReference type="PANTHER" id="PTHR43570:SF16">
    <property type="entry name" value="ALDEHYDE DEHYDROGENASE TYPE III, ISOFORM Q"/>
    <property type="match status" value="1"/>
</dbReference>
<evidence type="ECO:0000313" key="5">
    <source>
        <dbReference type="Proteomes" id="UP000095706"/>
    </source>
</evidence>
<dbReference type="Pfam" id="PF00171">
    <property type="entry name" value="Aldedh"/>
    <property type="match status" value="1"/>
</dbReference>
<evidence type="ECO:0000256" key="1">
    <source>
        <dbReference type="ARBA" id="ARBA00009986"/>
    </source>
</evidence>
<dbReference type="EMBL" id="CYYV01000012">
    <property type="protein sequence ID" value="CUO66759.1"/>
    <property type="molecule type" value="Genomic_DNA"/>
</dbReference>
<dbReference type="SUPFAM" id="SSF53720">
    <property type="entry name" value="ALDH-like"/>
    <property type="match status" value="1"/>
</dbReference>
<name>A0A174H121_9FIRM</name>
<dbReference type="AlphaFoldDB" id="A0A174H121"/>
<protein>
    <submittedName>
        <fullName evidence="4">Coniferyl aldehyde dehydrogenase</fullName>
        <ecNumber evidence="4">1.2.1.68</ecNumber>
    </submittedName>
</protein>
<dbReference type="GO" id="GO:0005737">
    <property type="term" value="C:cytoplasm"/>
    <property type="evidence" value="ECO:0007669"/>
    <property type="project" value="TreeGrafter"/>
</dbReference>
<comment type="similarity">
    <text evidence="1">Belongs to the aldehyde dehydrogenase family.</text>
</comment>
<evidence type="ECO:0000256" key="2">
    <source>
        <dbReference type="ARBA" id="ARBA00023002"/>
    </source>
</evidence>
<dbReference type="InterPro" id="IPR016162">
    <property type="entry name" value="Ald_DH_N"/>
</dbReference>
<accession>A0A174H121</accession>
<dbReference type="InterPro" id="IPR012394">
    <property type="entry name" value="Aldehyde_DH_NAD(P)"/>
</dbReference>
<organism evidence="4 5">
    <name type="scientific">Fusicatenibacter saccharivorans</name>
    <dbReference type="NCBI Taxonomy" id="1150298"/>
    <lineage>
        <taxon>Bacteria</taxon>
        <taxon>Bacillati</taxon>
        <taxon>Bacillota</taxon>
        <taxon>Clostridia</taxon>
        <taxon>Lachnospirales</taxon>
        <taxon>Lachnospiraceae</taxon>
        <taxon>Fusicatenibacter</taxon>
    </lineage>
</organism>
<proteinExistence type="inferred from homology"/>
<keyword evidence="2 4" id="KW-0560">Oxidoreductase</keyword>
<dbReference type="Proteomes" id="UP000095706">
    <property type="component" value="Unassembled WGS sequence"/>
</dbReference>
<evidence type="ECO:0000313" key="4">
    <source>
        <dbReference type="EMBL" id="CUO66759.1"/>
    </source>
</evidence>
<dbReference type="GO" id="GO:0004029">
    <property type="term" value="F:aldehyde dehydrogenase (NAD+) activity"/>
    <property type="evidence" value="ECO:0007669"/>
    <property type="project" value="TreeGrafter"/>
</dbReference>
<feature type="domain" description="Aldehyde dehydrogenase" evidence="3">
    <location>
        <begin position="17"/>
        <end position="202"/>
    </location>
</feature>
<dbReference type="InterPro" id="IPR016161">
    <property type="entry name" value="Ald_DH/histidinol_DH"/>
</dbReference>
<evidence type="ECO:0000259" key="3">
    <source>
        <dbReference type="Pfam" id="PF00171"/>
    </source>
</evidence>
<dbReference type="GO" id="GO:0050269">
    <property type="term" value="F:coniferyl-aldehyde dehydrogenase [NAD(P)+] activity"/>
    <property type="evidence" value="ECO:0007669"/>
    <property type="project" value="UniProtKB-EC"/>
</dbReference>
<dbReference type="PANTHER" id="PTHR43570">
    <property type="entry name" value="ALDEHYDE DEHYDROGENASE"/>
    <property type="match status" value="1"/>
</dbReference>
<dbReference type="Gene3D" id="3.40.605.10">
    <property type="entry name" value="Aldehyde Dehydrogenase, Chain A, domain 1"/>
    <property type="match status" value="1"/>
</dbReference>
<sequence>MEKLEKENGMEKLMLETLMEQQREYFASGATLPVKVRMEALSRLEKALQKQEQILCKALHTDLGKSKTESVMCEIGLVQGEIRWMKQHLGRLCRTKHVRTPLAQFAAKSYQSPSPYGNVLIMSPWNYPVLLTLEPLVDAIAAGNTAVVKPSAYAPASANALKDLLEECFPPEYVTVVLGGREENQVLLQEKFDKIFFTGSAASWIKRHGWIFRSAISRIQQKS</sequence>
<dbReference type="EC" id="1.2.1.68" evidence="4"/>
<dbReference type="InterPro" id="IPR015590">
    <property type="entry name" value="Aldehyde_DH_dom"/>
</dbReference>